<dbReference type="STRING" id="77586.A0A0D9XRA3"/>
<reference evidence="3" key="2">
    <citation type="submission" date="2013-12" db="EMBL/GenBank/DDBJ databases">
        <authorList>
            <person name="Yu Y."/>
            <person name="Lee S."/>
            <person name="de Baynast K."/>
            <person name="Wissotski M."/>
            <person name="Liu L."/>
            <person name="Talag J."/>
            <person name="Goicoechea J."/>
            <person name="Angelova A."/>
            <person name="Jetty R."/>
            <person name="Kudrna D."/>
            <person name="Golser W."/>
            <person name="Rivera L."/>
            <person name="Zhang J."/>
            <person name="Wing R."/>
        </authorList>
    </citation>
    <scope>NUCLEOTIDE SEQUENCE</scope>
</reference>
<dbReference type="EnsemblPlants" id="LPERR11G08580.1">
    <property type="protein sequence ID" value="LPERR11G08580.1"/>
    <property type="gene ID" value="LPERR11G08580"/>
</dbReference>
<dbReference type="AlphaFoldDB" id="A0A0D9XRA3"/>
<dbReference type="Pfam" id="PF00069">
    <property type="entry name" value="Pkinase"/>
    <property type="match status" value="1"/>
</dbReference>
<dbReference type="PROSITE" id="PS00108">
    <property type="entry name" value="PROTEIN_KINASE_ST"/>
    <property type="match status" value="1"/>
</dbReference>
<dbReference type="GO" id="GO:0005524">
    <property type="term" value="F:ATP binding"/>
    <property type="evidence" value="ECO:0007669"/>
    <property type="project" value="InterPro"/>
</dbReference>
<proteinExistence type="predicted"/>
<dbReference type="PANTHER" id="PTHR48055:SF55">
    <property type="entry name" value="PROTEIN KINASE DOMAIN-CONTAINING PROTEIN"/>
    <property type="match status" value="1"/>
</dbReference>
<dbReference type="InterPro" id="IPR011009">
    <property type="entry name" value="Kinase-like_dom_sf"/>
</dbReference>
<evidence type="ECO:0000313" key="2">
    <source>
        <dbReference type="EnsemblPlants" id="LPERR11G08580.1"/>
    </source>
</evidence>
<dbReference type="SUPFAM" id="SSF56112">
    <property type="entry name" value="Protein kinase-like (PK-like)"/>
    <property type="match status" value="1"/>
</dbReference>
<dbReference type="InterPro" id="IPR051564">
    <property type="entry name" value="LRR_receptor-like_kinase"/>
</dbReference>
<dbReference type="HOGENOM" id="CLU_179573_0_0_1"/>
<dbReference type="Proteomes" id="UP000032180">
    <property type="component" value="Chromosome 11"/>
</dbReference>
<dbReference type="Gene3D" id="1.10.510.10">
    <property type="entry name" value="Transferase(Phosphotransferase) domain 1"/>
    <property type="match status" value="1"/>
</dbReference>
<dbReference type="eggNOG" id="ENOG502QPYS">
    <property type="taxonomic scope" value="Eukaryota"/>
</dbReference>
<dbReference type="InterPro" id="IPR008271">
    <property type="entry name" value="Ser/Thr_kinase_AS"/>
</dbReference>
<evidence type="ECO:0000259" key="1">
    <source>
        <dbReference type="PROSITE" id="PS50011"/>
    </source>
</evidence>
<protein>
    <recommendedName>
        <fullName evidence="1">Protein kinase domain-containing protein</fullName>
    </recommendedName>
</protein>
<dbReference type="PANTHER" id="PTHR48055">
    <property type="entry name" value="LEUCINE-RICH REPEAT RECEPTOR PROTEIN KINASE EMS1"/>
    <property type="match status" value="1"/>
</dbReference>
<dbReference type="PROSITE" id="PS50011">
    <property type="entry name" value="PROTEIN_KINASE_DOM"/>
    <property type="match status" value="1"/>
</dbReference>
<sequence>MTNSTTTRKLSLMRRLYIAHDVAEALEYLHHHTDPTIVHCDIKPINILLDDDLIAHVTDFGLAKIMHAEACKKKQAATESSSFAVKGTIGYVPPEYGSGSGV</sequence>
<feature type="domain" description="Protein kinase" evidence="1">
    <location>
        <begin position="1"/>
        <end position="102"/>
    </location>
</feature>
<reference evidence="2" key="3">
    <citation type="submission" date="2015-04" db="UniProtKB">
        <authorList>
            <consortium name="EnsemblPlants"/>
        </authorList>
    </citation>
    <scope>IDENTIFICATION</scope>
</reference>
<keyword evidence="3" id="KW-1185">Reference proteome</keyword>
<organism evidence="2 3">
    <name type="scientific">Leersia perrieri</name>
    <dbReference type="NCBI Taxonomy" id="77586"/>
    <lineage>
        <taxon>Eukaryota</taxon>
        <taxon>Viridiplantae</taxon>
        <taxon>Streptophyta</taxon>
        <taxon>Embryophyta</taxon>
        <taxon>Tracheophyta</taxon>
        <taxon>Spermatophyta</taxon>
        <taxon>Magnoliopsida</taxon>
        <taxon>Liliopsida</taxon>
        <taxon>Poales</taxon>
        <taxon>Poaceae</taxon>
        <taxon>BOP clade</taxon>
        <taxon>Oryzoideae</taxon>
        <taxon>Oryzeae</taxon>
        <taxon>Oryzinae</taxon>
        <taxon>Leersia</taxon>
    </lineage>
</organism>
<dbReference type="GO" id="GO:0016020">
    <property type="term" value="C:membrane"/>
    <property type="evidence" value="ECO:0007669"/>
    <property type="project" value="TreeGrafter"/>
</dbReference>
<dbReference type="Gramene" id="LPERR11G08580.1">
    <property type="protein sequence ID" value="LPERR11G08580.1"/>
    <property type="gene ID" value="LPERR11G08580"/>
</dbReference>
<evidence type="ECO:0000313" key="3">
    <source>
        <dbReference type="Proteomes" id="UP000032180"/>
    </source>
</evidence>
<name>A0A0D9XRA3_9ORYZ</name>
<dbReference type="InterPro" id="IPR000719">
    <property type="entry name" value="Prot_kinase_dom"/>
</dbReference>
<reference evidence="2 3" key="1">
    <citation type="submission" date="2012-08" db="EMBL/GenBank/DDBJ databases">
        <title>Oryza genome evolution.</title>
        <authorList>
            <person name="Wing R.A."/>
        </authorList>
    </citation>
    <scope>NUCLEOTIDE SEQUENCE</scope>
</reference>
<dbReference type="GO" id="GO:0004672">
    <property type="term" value="F:protein kinase activity"/>
    <property type="evidence" value="ECO:0007669"/>
    <property type="project" value="InterPro"/>
</dbReference>
<accession>A0A0D9XRA3</accession>